<protein>
    <submittedName>
        <fullName evidence="2">Putative adenylyltransferase/sulfurtransferase MoeZ</fullName>
    </submittedName>
</protein>
<dbReference type="InterPro" id="IPR036873">
    <property type="entry name" value="Rhodanese-like_dom_sf"/>
</dbReference>
<keyword evidence="2" id="KW-0808">Transferase</keyword>
<proteinExistence type="predicted"/>
<sequence>MQTNEELPLELDVHAVAEKLQRNDDFLLLDVREPSEYTMAKIDGSVLLPMSELAGRAGELDPHQARLIVVHCHHGGRSLQVTHALRASGFSRVQNMAGGIDQWSLQIDASVPRY</sequence>
<dbReference type="RefSeq" id="WP_146600927.1">
    <property type="nucleotide sequence ID" value="NZ_SJPY01000005.1"/>
</dbReference>
<dbReference type="SUPFAM" id="SSF52821">
    <property type="entry name" value="Rhodanese/Cell cycle control phosphatase"/>
    <property type="match status" value="1"/>
</dbReference>
<dbReference type="SMART" id="SM00450">
    <property type="entry name" value="RHOD"/>
    <property type="match status" value="1"/>
</dbReference>
<feature type="domain" description="Rhodanese" evidence="1">
    <location>
        <begin position="22"/>
        <end position="112"/>
    </location>
</feature>
<dbReference type="Proteomes" id="UP000315471">
    <property type="component" value="Unassembled WGS sequence"/>
</dbReference>
<dbReference type="Gene3D" id="3.40.250.10">
    <property type="entry name" value="Rhodanese-like domain"/>
    <property type="match status" value="1"/>
</dbReference>
<dbReference type="OrthoDB" id="9800872at2"/>
<dbReference type="InterPro" id="IPR001763">
    <property type="entry name" value="Rhodanese-like_dom"/>
</dbReference>
<dbReference type="Pfam" id="PF00581">
    <property type="entry name" value="Rhodanese"/>
    <property type="match status" value="1"/>
</dbReference>
<gene>
    <name evidence="2" type="primary">moeZ</name>
    <name evidence="2" type="ORF">Q31b_36960</name>
</gene>
<dbReference type="PROSITE" id="PS50206">
    <property type="entry name" value="RHODANESE_3"/>
    <property type="match status" value="1"/>
</dbReference>
<dbReference type="PANTHER" id="PTHR43031:SF17">
    <property type="entry name" value="SULFURTRANSFERASE YTWF-RELATED"/>
    <property type="match status" value="1"/>
</dbReference>
<keyword evidence="3" id="KW-1185">Reference proteome</keyword>
<reference evidence="2 3" key="1">
    <citation type="submission" date="2019-02" db="EMBL/GenBank/DDBJ databases">
        <title>Deep-cultivation of Planctomycetes and their phenomic and genomic characterization uncovers novel biology.</title>
        <authorList>
            <person name="Wiegand S."/>
            <person name="Jogler M."/>
            <person name="Boedeker C."/>
            <person name="Pinto D."/>
            <person name="Vollmers J."/>
            <person name="Rivas-Marin E."/>
            <person name="Kohn T."/>
            <person name="Peeters S.H."/>
            <person name="Heuer A."/>
            <person name="Rast P."/>
            <person name="Oberbeckmann S."/>
            <person name="Bunk B."/>
            <person name="Jeske O."/>
            <person name="Meyerdierks A."/>
            <person name="Storesund J.E."/>
            <person name="Kallscheuer N."/>
            <person name="Luecker S."/>
            <person name="Lage O.M."/>
            <person name="Pohl T."/>
            <person name="Merkel B.J."/>
            <person name="Hornburger P."/>
            <person name="Mueller R.-W."/>
            <person name="Bruemmer F."/>
            <person name="Labrenz M."/>
            <person name="Spormann A.M."/>
            <person name="Op Den Camp H."/>
            <person name="Overmann J."/>
            <person name="Amann R."/>
            <person name="Jetten M.S.M."/>
            <person name="Mascher T."/>
            <person name="Medema M.H."/>
            <person name="Devos D.P."/>
            <person name="Kaster A.-K."/>
            <person name="Ovreas L."/>
            <person name="Rohde M."/>
            <person name="Galperin M.Y."/>
            <person name="Jogler C."/>
        </authorList>
    </citation>
    <scope>NUCLEOTIDE SEQUENCE [LARGE SCALE GENOMIC DNA]</scope>
    <source>
        <strain evidence="2 3">Q31b</strain>
    </source>
</reference>
<evidence type="ECO:0000259" key="1">
    <source>
        <dbReference type="PROSITE" id="PS50206"/>
    </source>
</evidence>
<dbReference type="EMBL" id="SJPY01000005">
    <property type="protein sequence ID" value="TWU40347.1"/>
    <property type="molecule type" value="Genomic_DNA"/>
</dbReference>
<organism evidence="2 3">
    <name type="scientific">Novipirellula aureliae</name>
    <dbReference type="NCBI Taxonomy" id="2527966"/>
    <lineage>
        <taxon>Bacteria</taxon>
        <taxon>Pseudomonadati</taxon>
        <taxon>Planctomycetota</taxon>
        <taxon>Planctomycetia</taxon>
        <taxon>Pirellulales</taxon>
        <taxon>Pirellulaceae</taxon>
        <taxon>Novipirellula</taxon>
    </lineage>
</organism>
<evidence type="ECO:0000313" key="3">
    <source>
        <dbReference type="Proteomes" id="UP000315471"/>
    </source>
</evidence>
<dbReference type="PANTHER" id="PTHR43031">
    <property type="entry name" value="FAD-DEPENDENT OXIDOREDUCTASE"/>
    <property type="match status" value="1"/>
</dbReference>
<dbReference type="GO" id="GO:0016779">
    <property type="term" value="F:nucleotidyltransferase activity"/>
    <property type="evidence" value="ECO:0007669"/>
    <property type="project" value="UniProtKB-KW"/>
</dbReference>
<name>A0A5C6DWS4_9BACT</name>
<dbReference type="InterPro" id="IPR050229">
    <property type="entry name" value="GlpE_sulfurtransferase"/>
</dbReference>
<evidence type="ECO:0000313" key="2">
    <source>
        <dbReference type="EMBL" id="TWU40347.1"/>
    </source>
</evidence>
<comment type="caution">
    <text evidence="2">The sequence shown here is derived from an EMBL/GenBank/DDBJ whole genome shotgun (WGS) entry which is preliminary data.</text>
</comment>
<accession>A0A5C6DWS4</accession>
<dbReference type="AlphaFoldDB" id="A0A5C6DWS4"/>
<keyword evidence="2" id="KW-0548">Nucleotidyltransferase</keyword>